<proteinExistence type="predicted"/>
<name>A0A087T480_STEMI</name>
<dbReference type="EMBL" id="KK113342">
    <property type="protein sequence ID" value="KFM59919.1"/>
    <property type="molecule type" value="Genomic_DNA"/>
</dbReference>
<feature type="non-terminal residue" evidence="1">
    <location>
        <position position="66"/>
    </location>
</feature>
<protein>
    <submittedName>
        <fullName evidence="1">Uncharacterized protein</fullName>
    </submittedName>
</protein>
<gene>
    <name evidence="1" type="ORF">X975_12830</name>
</gene>
<evidence type="ECO:0000313" key="1">
    <source>
        <dbReference type="EMBL" id="KFM59919.1"/>
    </source>
</evidence>
<sequence length="66" mass="7661">MLWTIRDKQSKLDTLFGVVSGTSLFKWCTLSATCKYLKCLYCLRSLVDEIKTNWILISSLKKRVLT</sequence>
<evidence type="ECO:0000313" key="2">
    <source>
        <dbReference type="Proteomes" id="UP000054359"/>
    </source>
</evidence>
<organism evidence="1 2">
    <name type="scientific">Stegodyphus mimosarum</name>
    <name type="common">African social velvet spider</name>
    <dbReference type="NCBI Taxonomy" id="407821"/>
    <lineage>
        <taxon>Eukaryota</taxon>
        <taxon>Metazoa</taxon>
        <taxon>Ecdysozoa</taxon>
        <taxon>Arthropoda</taxon>
        <taxon>Chelicerata</taxon>
        <taxon>Arachnida</taxon>
        <taxon>Araneae</taxon>
        <taxon>Araneomorphae</taxon>
        <taxon>Entelegynae</taxon>
        <taxon>Eresoidea</taxon>
        <taxon>Eresidae</taxon>
        <taxon>Stegodyphus</taxon>
    </lineage>
</organism>
<keyword evidence="2" id="KW-1185">Reference proteome</keyword>
<dbReference type="Proteomes" id="UP000054359">
    <property type="component" value="Unassembled WGS sequence"/>
</dbReference>
<reference evidence="1 2" key="1">
    <citation type="submission" date="2013-11" db="EMBL/GenBank/DDBJ databases">
        <title>Genome sequencing of Stegodyphus mimosarum.</title>
        <authorList>
            <person name="Bechsgaard J."/>
        </authorList>
    </citation>
    <scope>NUCLEOTIDE SEQUENCE [LARGE SCALE GENOMIC DNA]</scope>
</reference>
<accession>A0A087T480</accession>
<dbReference type="AlphaFoldDB" id="A0A087T480"/>